<dbReference type="RefSeq" id="WP_138862814.1">
    <property type="nucleotide sequence ID" value="NZ_VCPC01000001.1"/>
</dbReference>
<dbReference type="SUPFAM" id="SSF75304">
    <property type="entry name" value="Amidase signature (AS) enzymes"/>
    <property type="match status" value="1"/>
</dbReference>
<dbReference type="EMBL" id="VCPC01000001">
    <property type="protein sequence ID" value="TMV15469.1"/>
    <property type="molecule type" value="Genomic_DNA"/>
</dbReference>
<dbReference type="InterPro" id="IPR023631">
    <property type="entry name" value="Amidase_dom"/>
</dbReference>
<dbReference type="Proteomes" id="UP001191082">
    <property type="component" value="Unassembled WGS sequence"/>
</dbReference>
<evidence type="ECO:0000313" key="2">
    <source>
        <dbReference type="EMBL" id="TMV15469.1"/>
    </source>
</evidence>
<feature type="domain" description="Amidase" evidence="1">
    <location>
        <begin position="33"/>
        <end position="459"/>
    </location>
</feature>
<dbReference type="Gene3D" id="3.90.1300.10">
    <property type="entry name" value="Amidase signature (AS) domain"/>
    <property type="match status" value="1"/>
</dbReference>
<evidence type="ECO:0000313" key="3">
    <source>
        <dbReference type="Proteomes" id="UP001191082"/>
    </source>
</evidence>
<dbReference type="PANTHER" id="PTHR11895:SF76">
    <property type="entry name" value="INDOLEACETAMIDE HYDROLASE"/>
    <property type="match status" value="1"/>
</dbReference>
<protein>
    <submittedName>
        <fullName evidence="2">Amidase</fullName>
    </submittedName>
</protein>
<evidence type="ECO:0000259" key="1">
    <source>
        <dbReference type="Pfam" id="PF01425"/>
    </source>
</evidence>
<dbReference type="PANTHER" id="PTHR11895">
    <property type="entry name" value="TRANSAMIDASE"/>
    <property type="match status" value="1"/>
</dbReference>
<keyword evidence="3" id="KW-1185">Reference proteome</keyword>
<accession>A0ABY2XEM4</accession>
<dbReference type="InterPro" id="IPR036928">
    <property type="entry name" value="AS_sf"/>
</dbReference>
<dbReference type="InterPro" id="IPR000120">
    <property type="entry name" value="Amidase"/>
</dbReference>
<reference evidence="2 3" key="1">
    <citation type="submission" date="2019-05" db="EMBL/GenBank/DDBJ databases">
        <title>Marivita sp. nov. isolated from sea sediment.</title>
        <authorList>
            <person name="Kim W."/>
        </authorList>
    </citation>
    <scope>NUCLEOTIDE SEQUENCE [LARGE SCALE GENOMIC DNA]</scope>
    <source>
        <strain evidence="2 3">CAU 1492</strain>
    </source>
</reference>
<sequence length="482" mass="51107">MRPETTFSGPDLCARPAREIVAELRSGHLDPVDLVAASAQRIEQVEPDVNAVVTRCTERALKQAADLPTHAAQNAALAGWLAGLPVGIKDLNNVGGVKTTFGNTAMRDFTPEVSDAFVARLESRGALVMGKTNTPEFGAGGNSKNEVFGATRNPWDTRMNAGGSSGGAAVSLATGEVWLSQGSDLMGSLRTPAAHCGVLGLRPSPGRAGGSPALGAFLPEAVQGPMARDVRDIALFLDTMTGWDAAMPLSLDAPATPFAQAVDQDAPAPCIAFSEDQNGFAPVEGEIRTVLRAAMKQVARAGATVDTACPDLPQLNDTYLSLRGMHYGAVVDRLPPEVQATFCDRLRDNVAFGRALTRDAIYDAIHHRSLIYDTMRRFLTHHDVLAIPVVGLAPAKVELDYPEMVDGEPVGTYESWLRFSFLAVVANLPALAMPVGFTPAGLPVSLQLIGAPRAEARLLQCALFIEQALALPATPIDPIRRH</sequence>
<comment type="caution">
    <text evidence="2">The sequence shown here is derived from an EMBL/GenBank/DDBJ whole genome shotgun (WGS) entry which is preliminary data.</text>
</comment>
<organism evidence="2 3">
    <name type="scientific">Arenibacterium halophilum</name>
    <dbReference type="NCBI Taxonomy" id="2583821"/>
    <lineage>
        <taxon>Bacteria</taxon>
        <taxon>Pseudomonadati</taxon>
        <taxon>Pseudomonadota</taxon>
        <taxon>Alphaproteobacteria</taxon>
        <taxon>Rhodobacterales</taxon>
        <taxon>Paracoccaceae</taxon>
        <taxon>Arenibacterium</taxon>
    </lineage>
</organism>
<name>A0ABY2XEM4_9RHOB</name>
<dbReference type="Pfam" id="PF01425">
    <property type="entry name" value="Amidase"/>
    <property type="match status" value="1"/>
</dbReference>
<gene>
    <name evidence="2" type="ORF">FGK64_05820</name>
</gene>
<proteinExistence type="predicted"/>